<comment type="caution">
    <text evidence="2">The sequence shown here is derived from an EMBL/GenBank/DDBJ whole genome shotgun (WGS) entry which is preliminary data.</text>
</comment>
<organism evidence="2 3">
    <name type="scientific">Actinomortierella ambigua</name>
    <dbReference type="NCBI Taxonomy" id="1343610"/>
    <lineage>
        <taxon>Eukaryota</taxon>
        <taxon>Fungi</taxon>
        <taxon>Fungi incertae sedis</taxon>
        <taxon>Mucoromycota</taxon>
        <taxon>Mortierellomycotina</taxon>
        <taxon>Mortierellomycetes</taxon>
        <taxon>Mortierellales</taxon>
        <taxon>Mortierellaceae</taxon>
        <taxon>Actinomortierella</taxon>
    </lineage>
</organism>
<evidence type="ECO:0000256" key="1">
    <source>
        <dbReference type="SAM" id="MobiDB-lite"/>
    </source>
</evidence>
<dbReference type="Proteomes" id="UP000807716">
    <property type="component" value="Unassembled WGS sequence"/>
</dbReference>
<sequence length="101" mass="11230">LLAGENCTPALDTVSVPCIEGYFKDFKDFKDFQAFCPDNYISMSTVEQQERPLYLQPMIKDGGYVWMEKDGRSKDQQATSAPSSPNQAALTSGKKHTEDDG</sequence>
<feature type="non-terminal residue" evidence="2">
    <location>
        <position position="101"/>
    </location>
</feature>
<proteinExistence type="predicted"/>
<evidence type="ECO:0000313" key="2">
    <source>
        <dbReference type="EMBL" id="KAG0247774.1"/>
    </source>
</evidence>
<protein>
    <submittedName>
        <fullName evidence="2">Uncharacterized protein</fullName>
    </submittedName>
</protein>
<dbReference type="AlphaFoldDB" id="A0A9P6PLU6"/>
<evidence type="ECO:0000313" key="3">
    <source>
        <dbReference type="Proteomes" id="UP000807716"/>
    </source>
</evidence>
<gene>
    <name evidence="2" type="ORF">DFQ27_001600</name>
</gene>
<feature type="region of interest" description="Disordered" evidence="1">
    <location>
        <begin position="69"/>
        <end position="101"/>
    </location>
</feature>
<dbReference type="EMBL" id="JAAAJB010001548">
    <property type="protein sequence ID" value="KAG0247774.1"/>
    <property type="molecule type" value="Genomic_DNA"/>
</dbReference>
<feature type="compositionally biased region" description="Polar residues" evidence="1">
    <location>
        <begin position="76"/>
        <end position="90"/>
    </location>
</feature>
<reference evidence="2" key="1">
    <citation type="journal article" date="2020" name="Fungal Divers.">
        <title>Resolving the Mortierellaceae phylogeny through synthesis of multi-gene phylogenetics and phylogenomics.</title>
        <authorList>
            <person name="Vandepol N."/>
            <person name="Liber J."/>
            <person name="Desiro A."/>
            <person name="Na H."/>
            <person name="Kennedy M."/>
            <person name="Barry K."/>
            <person name="Grigoriev I.V."/>
            <person name="Miller A.N."/>
            <person name="O'Donnell K."/>
            <person name="Stajich J.E."/>
            <person name="Bonito G."/>
        </authorList>
    </citation>
    <scope>NUCLEOTIDE SEQUENCE</scope>
    <source>
        <strain evidence="2">BC1065</strain>
    </source>
</reference>
<accession>A0A9P6PLU6</accession>
<name>A0A9P6PLU6_9FUNG</name>
<keyword evidence="3" id="KW-1185">Reference proteome</keyword>